<evidence type="ECO:0000313" key="3">
    <source>
        <dbReference type="Proteomes" id="UP000663802"/>
    </source>
</evidence>
<dbReference type="SUPFAM" id="SSF47413">
    <property type="entry name" value="lambda repressor-like DNA-binding domains"/>
    <property type="match status" value="1"/>
</dbReference>
<dbReference type="SMART" id="SM00530">
    <property type="entry name" value="HTH_XRE"/>
    <property type="match status" value="1"/>
</dbReference>
<dbReference type="RefSeq" id="WP_206868364.1">
    <property type="nucleotide sequence ID" value="NZ_BMBA01000001.1"/>
</dbReference>
<dbReference type="InterPro" id="IPR001387">
    <property type="entry name" value="Cro/C1-type_HTH"/>
</dbReference>
<dbReference type="Gene3D" id="1.10.260.40">
    <property type="entry name" value="lambda repressor-like DNA-binding domains"/>
    <property type="match status" value="1"/>
</dbReference>
<dbReference type="Proteomes" id="UP000663802">
    <property type="component" value="Unassembled WGS sequence"/>
</dbReference>
<dbReference type="PROSITE" id="PS50943">
    <property type="entry name" value="HTH_CROC1"/>
    <property type="match status" value="1"/>
</dbReference>
<sequence length="155" mass="17758">MITLHEILKIRRDELNLSLRDAAKLIGISHSYLSTLEKGIDPRNGAPVKPTPETLKRISIAYDAHYDFFMRLAGYYEIEGLDDDFLIENNEKDVEKILERIKYILMEADDLTLSGEPISKEALESIVDALSYGVSQAKKINKKFKSRKDTNELRL</sequence>
<feature type="domain" description="HTH cro/C1-type" evidence="1">
    <location>
        <begin position="8"/>
        <end position="69"/>
    </location>
</feature>
<protein>
    <recommendedName>
        <fullName evidence="1">HTH cro/C1-type domain-containing protein</fullName>
    </recommendedName>
</protein>
<dbReference type="Pfam" id="PF01381">
    <property type="entry name" value="HTH_3"/>
    <property type="match status" value="1"/>
</dbReference>
<comment type="caution">
    <text evidence="2">The sequence shown here is derived from an EMBL/GenBank/DDBJ whole genome shotgun (WGS) entry which is preliminary data.</text>
</comment>
<reference evidence="2 3" key="1">
    <citation type="journal article" date="2021" name="Int. J. Syst. Evol. Microbiol.">
        <title>Clostridium zeae sp. nov., isolated from corn silage.</title>
        <authorList>
            <person name="Kobayashi H."/>
            <person name="Tanizawa Y."/>
            <person name="Yagura M."/>
            <person name="Sakamoto M."/>
            <person name="Ohkuma M."/>
            <person name="Tohno M."/>
        </authorList>
    </citation>
    <scope>NUCLEOTIDE SEQUENCE [LARGE SCALE GENOMIC DNA]</scope>
    <source>
        <strain evidence="2 3">CSC2</strain>
    </source>
</reference>
<evidence type="ECO:0000259" key="1">
    <source>
        <dbReference type="PROSITE" id="PS50943"/>
    </source>
</evidence>
<dbReference type="CDD" id="cd00093">
    <property type="entry name" value="HTH_XRE"/>
    <property type="match status" value="1"/>
</dbReference>
<dbReference type="InterPro" id="IPR010982">
    <property type="entry name" value="Lambda_DNA-bd_dom_sf"/>
</dbReference>
<accession>A0ABQ1E6L8</accession>
<keyword evidence="3" id="KW-1185">Reference proteome</keyword>
<proteinExistence type="predicted"/>
<name>A0ABQ1E6L8_9CLOT</name>
<organism evidence="2 3">
    <name type="scientific">Clostridium zeae</name>
    <dbReference type="NCBI Taxonomy" id="2759022"/>
    <lineage>
        <taxon>Bacteria</taxon>
        <taxon>Bacillati</taxon>
        <taxon>Bacillota</taxon>
        <taxon>Clostridia</taxon>
        <taxon>Eubacteriales</taxon>
        <taxon>Clostridiaceae</taxon>
        <taxon>Clostridium</taxon>
    </lineage>
</organism>
<dbReference type="EMBL" id="BMBA01000001">
    <property type="protein sequence ID" value="GFZ30398.1"/>
    <property type="molecule type" value="Genomic_DNA"/>
</dbReference>
<gene>
    <name evidence="2" type="ORF">CSC2_09240</name>
</gene>
<evidence type="ECO:0000313" key="2">
    <source>
        <dbReference type="EMBL" id="GFZ30398.1"/>
    </source>
</evidence>